<gene>
    <name evidence="2" type="ORF">JCM17207_19790</name>
</gene>
<evidence type="ECO:0000313" key="3">
    <source>
        <dbReference type="Proteomes" id="UP001055185"/>
    </source>
</evidence>
<sequence>MRPKGVADAQTVEIPSPPKELSTGTHLKGLSRELVPVVIEGS</sequence>
<proteinExistence type="predicted"/>
<organism evidence="2 3">
    <name type="scientific">Faecalibacterium gallinarum</name>
    <dbReference type="NCBI Taxonomy" id="2903556"/>
    <lineage>
        <taxon>Bacteria</taxon>
        <taxon>Bacillati</taxon>
        <taxon>Bacillota</taxon>
        <taxon>Clostridia</taxon>
        <taxon>Eubacteriales</taxon>
        <taxon>Oscillospiraceae</taxon>
        <taxon>Faecalibacterium</taxon>
    </lineage>
</organism>
<accession>A0AA37MYY4</accession>
<comment type="caution">
    <text evidence="2">The sequence shown here is derived from an EMBL/GenBank/DDBJ whole genome shotgun (WGS) entry which is preliminary data.</text>
</comment>
<evidence type="ECO:0000256" key="1">
    <source>
        <dbReference type="SAM" id="MobiDB-lite"/>
    </source>
</evidence>
<dbReference type="AlphaFoldDB" id="A0AA37MYY4"/>
<feature type="region of interest" description="Disordered" evidence="1">
    <location>
        <begin position="1"/>
        <end position="27"/>
    </location>
</feature>
<dbReference type="Proteomes" id="UP001055185">
    <property type="component" value="Unassembled WGS sequence"/>
</dbReference>
<keyword evidence="3" id="KW-1185">Reference proteome</keyword>
<dbReference type="EMBL" id="BQKV01000087">
    <property type="protein sequence ID" value="GJN65354.1"/>
    <property type="molecule type" value="Genomic_DNA"/>
</dbReference>
<name>A0AA37MYY4_9FIRM</name>
<reference evidence="2" key="1">
    <citation type="journal article" date="2022" name="Int. J. Syst. Evol. Microbiol.">
        <title>Genome-based, phenotypic and chemotaxonomic classification of Faecalibacterium strains: proposal of three novel species Faecalibacterium duncaniae sp. nov., Faecalibacterium hattorii sp. nov. and Faecalibacterium gallinarum sp. nov. .</title>
        <authorList>
            <person name="Sakamoto M."/>
            <person name="Sakurai N."/>
            <person name="Tanno H."/>
            <person name="Iino T."/>
            <person name="Ohkuma M."/>
            <person name="Endo A."/>
        </authorList>
    </citation>
    <scope>NUCLEOTIDE SEQUENCE</scope>
    <source>
        <strain evidence="2">JCM 17207</strain>
    </source>
</reference>
<evidence type="ECO:0000313" key="2">
    <source>
        <dbReference type="EMBL" id="GJN65354.1"/>
    </source>
</evidence>
<protein>
    <submittedName>
        <fullName evidence="2">Uncharacterized protein</fullName>
    </submittedName>
</protein>